<keyword evidence="5" id="KW-1185">Reference proteome</keyword>
<evidence type="ECO:0000313" key="5">
    <source>
        <dbReference type="Proteomes" id="UP000011087"/>
    </source>
</evidence>
<feature type="transmembrane region" description="Helical" evidence="2">
    <location>
        <begin position="204"/>
        <end position="225"/>
    </location>
</feature>
<feature type="region of interest" description="Disordered" evidence="1">
    <location>
        <begin position="80"/>
        <end position="148"/>
    </location>
</feature>
<feature type="region of interest" description="Disordered" evidence="1">
    <location>
        <begin position="1"/>
        <end position="68"/>
    </location>
</feature>
<protein>
    <submittedName>
        <fullName evidence="3 4">Uncharacterized protein</fullName>
    </submittedName>
</protein>
<evidence type="ECO:0000256" key="2">
    <source>
        <dbReference type="SAM" id="Phobius"/>
    </source>
</evidence>
<feature type="transmembrane region" description="Helical" evidence="2">
    <location>
        <begin position="176"/>
        <end position="192"/>
    </location>
</feature>
<evidence type="ECO:0000313" key="4">
    <source>
        <dbReference type="EnsemblProtists" id="EKX41775"/>
    </source>
</evidence>
<proteinExistence type="predicted"/>
<dbReference type="HOGENOM" id="CLU_1079456_0_0_1"/>
<keyword evidence="2" id="KW-0472">Membrane</keyword>
<dbReference type="EnsemblProtists" id="EKX41775">
    <property type="protein sequence ID" value="EKX41775"/>
    <property type="gene ID" value="GUITHDRAFT_141766"/>
</dbReference>
<evidence type="ECO:0000256" key="1">
    <source>
        <dbReference type="SAM" id="MobiDB-lite"/>
    </source>
</evidence>
<keyword evidence="2" id="KW-0812">Transmembrane</keyword>
<sequence>MTEGDPTPETVVVHDLRKRKIVSTEEGRRRKTLKSSPARDVDAGEDERARDDYEKTARALFPSPLRPSKLTIDEHFSCKKPPRAMSTVRTKKEEQGNHGPARGSLQQELGDAATRRPEEATAPRDILRESARTTSPTEQMNHTATDVRNITSEEAAEAIADVPCASRTSQAESSRTFWLSMFLFAAVFFLYLSTIARMLEKATWLFAIAPLALLLSCYHNTLVLSAVDYKALLNDLGGFFVLLGSLRLMRTLSVRPGY</sequence>
<keyword evidence="2" id="KW-1133">Transmembrane helix</keyword>
<organism evidence="3">
    <name type="scientific">Guillardia theta (strain CCMP2712)</name>
    <name type="common">Cryptophyte</name>
    <dbReference type="NCBI Taxonomy" id="905079"/>
    <lineage>
        <taxon>Eukaryota</taxon>
        <taxon>Cryptophyceae</taxon>
        <taxon>Pyrenomonadales</taxon>
        <taxon>Geminigeraceae</taxon>
        <taxon>Guillardia</taxon>
    </lineage>
</organism>
<reference evidence="3 5" key="1">
    <citation type="journal article" date="2012" name="Nature">
        <title>Algal genomes reveal evolutionary mosaicism and the fate of nucleomorphs.</title>
        <authorList>
            <consortium name="DOE Joint Genome Institute"/>
            <person name="Curtis B.A."/>
            <person name="Tanifuji G."/>
            <person name="Burki F."/>
            <person name="Gruber A."/>
            <person name="Irimia M."/>
            <person name="Maruyama S."/>
            <person name="Arias M.C."/>
            <person name="Ball S.G."/>
            <person name="Gile G.H."/>
            <person name="Hirakawa Y."/>
            <person name="Hopkins J.F."/>
            <person name="Kuo A."/>
            <person name="Rensing S.A."/>
            <person name="Schmutz J."/>
            <person name="Symeonidi A."/>
            <person name="Elias M."/>
            <person name="Eveleigh R.J."/>
            <person name="Herman E.K."/>
            <person name="Klute M.J."/>
            <person name="Nakayama T."/>
            <person name="Obornik M."/>
            <person name="Reyes-Prieto A."/>
            <person name="Armbrust E.V."/>
            <person name="Aves S.J."/>
            <person name="Beiko R.G."/>
            <person name="Coutinho P."/>
            <person name="Dacks J.B."/>
            <person name="Durnford D.G."/>
            <person name="Fast N.M."/>
            <person name="Green B.R."/>
            <person name="Grisdale C.J."/>
            <person name="Hempel F."/>
            <person name="Henrissat B."/>
            <person name="Hoppner M.P."/>
            <person name="Ishida K."/>
            <person name="Kim E."/>
            <person name="Koreny L."/>
            <person name="Kroth P.G."/>
            <person name="Liu Y."/>
            <person name="Malik S.B."/>
            <person name="Maier U.G."/>
            <person name="McRose D."/>
            <person name="Mock T."/>
            <person name="Neilson J.A."/>
            <person name="Onodera N.T."/>
            <person name="Poole A.M."/>
            <person name="Pritham E.J."/>
            <person name="Richards T.A."/>
            <person name="Rocap G."/>
            <person name="Roy S.W."/>
            <person name="Sarai C."/>
            <person name="Schaack S."/>
            <person name="Shirato S."/>
            <person name="Slamovits C.H."/>
            <person name="Spencer D.F."/>
            <person name="Suzuki S."/>
            <person name="Worden A.Z."/>
            <person name="Zauner S."/>
            <person name="Barry K."/>
            <person name="Bell C."/>
            <person name="Bharti A.K."/>
            <person name="Crow J.A."/>
            <person name="Grimwood J."/>
            <person name="Kramer R."/>
            <person name="Lindquist E."/>
            <person name="Lucas S."/>
            <person name="Salamov A."/>
            <person name="McFadden G.I."/>
            <person name="Lane C.E."/>
            <person name="Keeling P.J."/>
            <person name="Gray M.W."/>
            <person name="Grigoriev I.V."/>
            <person name="Archibald J.M."/>
        </authorList>
    </citation>
    <scope>NUCLEOTIDE SEQUENCE</scope>
    <source>
        <strain evidence="3 5">CCMP2712</strain>
    </source>
</reference>
<dbReference type="Proteomes" id="UP000011087">
    <property type="component" value="Unassembled WGS sequence"/>
</dbReference>
<gene>
    <name evidence="3" type="ORF">GUITHDRAFT_141766</name>
</gene>
<reference evidence="4" key="3">
    <citation type="submission" date="2016-03" db="UniProtKB">
        <authorList>
            <consortium name="EnsemblProtists"/>
        </authorList>
    </citation>
    <scope>IDENTIFICATION</scope>
</reference>
<dbReference type="KEGG" id="gtt:GUITHDRAFT_141766"/>
<feature type="compositionally biased region" description="Basic and acidic residues" evidence="1">
    <location>
        <begin position="37"/>
        <end position="57"/>
    </location>
</feature>
<evidence type="ECO:0000313" key="3">
    <source>
        <dbReference type="EMBL" id="EKX41775.1"/>
    </source>
</evidence>
<dbReference type="AlphaFoldDB" id="L1J133"/>
<dbReference type="RefSeq" id="XP_005828755.1">
    <property type="nucleotide sequence ID" value="XM_005828698.1"/>
</dbReference>
<feature type="compositionally biased region" description="Basic and acidic residues" evidence="1">
    <location>
        <begin position="113"/>
        <end position="131"/>
    </location>
</feature>
<accession>L1J133</accession>
<dbReference type="PaxDb" id="55529-EKX41775"/>
<name>L1J133_GUITC</name>
<dbReference type="EMBL" id="JH993021">
    <property type="protein sequence ID" value="EKX41775.1"/>
    <property type="molecule type" value="Genomic_DNA"/>
</dbReference>
<reference evidence="5" key="2">
    <citation type="submission" date="2012-11" db="EMBL/GenBank/DDBJ databases">
        <authorList>
            <person name="Kuo A."/>
            <person name="Curtis B.A."/>
            <person name="Tanifuji G."/>
            <person name="Burki F."/>
            <person name="Gruber A."/>
            <person name="Irimia M."/>
            <person name="Maruyama S."/>
            <person name="Arias M.C."/>
            <person name="Ball S.G."/>
            <person name="Gile G.H."/>
            <person name="Hirakawa Y."/>
            <person name="Hopkins J.F."/>
            <person name="Rensing S.A."/>
            <person name="Schmutz J."/>
            <person name="Symeonidi A."/>
            <person name="Elias M."/>
            <person name="Eveleigh R.J."/>
            <person name="Herman E.K."/>
            <person name="Klute M.J."/>
            <person name="Nakayama T."/>
            <person name="Obornik M."/>
            <person name="Reyes-Prieto A."/>
            <person name="Armbrust E.V."/>
            <person name="Aves S.J."/>
            <person name="Beiko R.G."/>
            <person name="Coutinho P."/>
            <person name="Dacks J.B."/>
            <person name="Durnford D.G."/>
            <person name="Fast N.M."/>
            <person name="Green B.R."/>
            <person name="Grisdale C."/>
            <person name="Hempe F."/>
            <person name="Henrissat B."/>
            <person name="Hoppner M.P."/>
            <person name="Ishida K.-I."/>
            <person name="Kim E."/>
            <person name="Koreny L."/>
            <person name="Kroth P.G."/>
            <person name="Liu Y."/>
            <person name="Malik S.-B."/>
            <person name="Maier U.G."/>
            <person name="McRose D."/>
            <person name="Mock T."/>
            <person name="Neilson J.A."/>
            <person name="Onodera N.T."/>
            <person name="Poole A.M."/>
            <person name="Pritham E.J."/>
            <person name="Richards T.A."/>
            <person name="Rocap G."/>
            <person name="Roy S.W."/>
            <person name="Sarai C."/>
            <person name="Schaack S."/>
            <person name="Shirato S."/>
            <person name="Slamovits C.H."/>
            <person name="Spencer D.F."/>
            <person name="Suzuki S."/>
            <person name="Worden A.Z."/>
            <person name="Zauner S."/>
            <person name="Barry K."/>
            <person name="Bell C."/>
            <person name="Bharti A.K."/>
            <person name="Crow J.A."/>
            <person name="Grimwood J."/>
            <person name="Kramer R."/>
            <person name="Lindquist E."/>
            <person name="Lucas S."/>
            <person name="Salamov A."/>
            <person name="McFadden G.I."/>
            <person name="Lane C.E."/>
            <person name="Keeling P.J."/>
            <person name="Gray M.W."/>
            <person name="Grigoriev I.V."/>
            <person name="Archibald J.M."/>
        </authorList>
    </citation>
    <scope>NUCLEOTIDE SEQUENCE</scope>
    <source>
        <strain evidence="5">CCMP2712</strain>
    </source>
</reference>
<dbReference type="GeneID" id="17298381"/>
<feature type="compositionally biased region" description="Polar residues" evidence="1">
    <location>
        <begin position="132"/>
        <end position="148"/>
    </location>
</feature>